<sequence>MINDDVCERTCQAEADNISGYCEFFQCWCLGRCTSSETAAAAASSPIPA</sequence>
<dbReference type="SUPFAM" id="SSF57095">
    <property type="entry name" value="Scorpion toxin-like"/>
    <property type="match status" value="1"/>
</dbReference>
<dbReference type="Gene3D" id="3.30.30.10">
    <property type="entry name" value="Knottin, scorpion toxin-like"/>
    <property type="match status" value="1"/>
</dbReference>
<proteinExistence type="predicted"/>
<comment type="caution">
    <text evidence="1">The sequence shown here is derived from an EMBL/GenBank/DDBJ whole genome shotgun (WGS) entry which is preliminary data.</text>
</comment>
<protein>
    <submittedName>
        <fullName evidence="1">Uncharacterized protein</fullName>
    </submittedName>
</protein>
<dbReference type="EMBL" id="JACEFO010001753">
    <property type="protein sequence ID" value="KAF8711107.1"/>
    <property type="molecule type" value="Genomic_DNA"/>
</dbReference>
<accession>A0A835C1V8</accession>
<gene>
    <name evidence="1" type="ORF">HU200_029113</name>
</gene>
<name>A0A835C1V8_9POAL</name>
<organism evidence="1 2">
    <name type="scientific">Digitaria exilis</name>
    <dbReference type="NCBI Taxonomy" id="1010633"/>
    <lineage>
        <taxon>Eukaryota</taxon>
        <taxon>Viridiplantae</taxon>
        <taxon>Streptophyta</taxon>
        <taxon>Embryophyta</taxon>
        <taxon>Tracheophyta</taxon>
        <taxon>Spermatophyta</taxon>
        <taxon>Magnoliopsida</taxon>
        <taxon>Liliopsida</taxon>
        <taxon>Poales</taxon>
        <taxon>Poaceae</taxon>
        <taxon>PACMAD clade</taxon>
        <taxon>Panicoideae</taxon>
        <taxon>Panicodae</taxon>
        <taxon>Paniceae</taxon>
        <taxon>Anthephorinae</taxon>
        <taxon>Digitaria</taxon>
    </lineage>
</organism>
<dbReference type="AlphaFoldDB" id="A0A835C1V8"/>
<keyword evidence="2" id="KW-1185">Reference proteome</keyword>
<dbReference type="Proteomes" id="UP000636709">
    <property type="component" value="Unassembled WGS sequence"/>
</dbReference>
<dbReference type="InterPro" id="IPR036574">
    <property type="entry name" value="Scorpion_toxin-like_sf"/>
</dbReference>
<reference evidence="1" key="1">
    <citation type="submission" date="2020-07" db="EMBL/GenBank/DDBJ databases">
        <title>Genome sequence and genetic diversity analysis of an under-domesticated orphan crop, white fonio (Digitaria exilis).</title>
        <authorList>
            <person name="Bennetzen J.L."/>
            <person name="Chen S."/>
            <person name="Ma X."/>
            <person name="Wang X."/>
            <person name="Yssel A.E.J."/>
            <person name="Chaluvadi S.R."/>
            <person name="Johnson M."/>
            <person name="Gangashetty P."/>
            <person name="Hamidou F."/>
            <person name="Sanogo M.D."/>
            <person name="Zwaenepoel A."/>
            <person name="Wallace J."/>
            <person name="Van De Peer Y."/>
            <person name="Van Deynze A."/>
        </authorList>
    </citation>
    <scope>NUCLEOTIDE SEQUENCE</scope>
    <source>
        <tissue evidence="1">Leaves</tissue>
    </source>
</reference>
<evidence type="ECO:0000313" key="2">
    <source>
        <dbReference type="Proteomes" id="UP000636709"/>
    </source>
</evidence>
<evidence type="ECO:0000313" key="1">
    <source>
        <dbReference type="EMBL" id="KAF8711107.1"/>
    </source>
</evidence>